<accession>A0ABU2BNG3</accession>
<evidence type="ECO:0008006" key="3">
    <source>
        <dbReference type="Google" id="ProtNLM"/>
    </source>
</evidence>
<dbReference type="Proteomes" id="UP001183817">
    <property type="component" value="Unassembled WGS sequence"/>
</dbReference>
<evidence type="ECO:0000313" key="2">
    <source>
        <dbReference type="Proteomes" id="UP001183817"/>
    </source>
</evidence>
<dbReference type="Pfam" id="PF06224">
    <property type="entry name" value="AlkZ-like"/>
    <property type="match status" value="1"/>
</dbReference>
<proteinExistence type="predicted"/>
<organism evidence="1 2">
    <name type="scientific">Paeniglutamicibacter sulfureus</name>
    <dbReference type="NCBI Taxonomy" id="43666"/>
    <lineage>
        <taxon>Bacteria</taxon>
        <taxon>Bacillati</taxon>
        <taxon>Actinomycetota</taxon>
        <taxon>Actinomycetes</taxon>
        <taxon>Micrococcales</taxon>
        <taxon>Micrococcaceae</taxon>
        <taxon>Paeniglutamicibacter</taxon>
    </lineage>
</organism>
<keyword evidence="2" id="KW-1185">Reference proteome</keyword>
<sequence>MAAPPHHPTPVQRNAVARLRLAAQGLLPGIPAATLPVPATTPADVVAALGMMQAQDLPQACWAVGVRLPGAGLSRIHAALADGSVIRCWGARGTLMLIDPRLHGSLLAVTAQRMNAKMAGTRAQEDITEAELGRLADVARERCAGTGATRAELLRAFEDAGSSIEGQRGYHLIVAVSLRGVIVQGPMEPGSETRQLFMAAGSWLPETEPHPDAGAALAMLVRGYFDSHGPATVADCAWWLGLPLTPVRAAVAALDPVLGSAELGGDTFHFAARHRERWEHPPGARSVLALPGFDEFLLGYRDRSVTLPEEHTQVVTPGKNGIFLRTVVAGGETIGTWEVENSGKARYARFVPFAGEPTPARARAVAARMDLYLRFRNA</sequence>
<dbReference type="RefSeq" id="WP_310292386.1">
    <property type="nucleotide sequence ID" value="NZ_BAAAWO010000001.1"/>
</dbReference>
<name>A0ABU2BNG3_9MICC</name>
<dbReference type="EMBL" id="JAVDYI010000001">
    <property type="protein sequence ID" value="MDR7359786.1"/>
    <property type="molecule type" value="Genomic_DNA"/>
</dbReference>
<dbReference type="PANTHER" id="PTHR38479:SF2">
    <property type="entry name" value="WINGED HELIX DNA-BINDING DOMAIN-CONTAINING PROTEIN"/>
    <property type="match status" value="1"/>
</dbReference>
<protein>
    <recommendedName>
        <fullName evidence="3">Winged helix DNA-binding domain-containing protein</fullName>
    </recommendedName>
</protein>
<comment type="caution">
    <text evidence="1">The sequence shown here is derived from an EMBL/GenBank/DDBJ whole genome shotgun (WGS) entry which is preliminary data.</text>
</comment>
<dbReference type="InterPro" id="IPR009351">
    <property type="entry name" value="AlkZ-like"/>
</dbReference>
<dbReference type="PANTHER" id="PTHR38479">
    <property type="entry name" value="LMO0824 PROTEIN"/>
    <property type="match status" value="1"/>
</dbReference>
<gene>
    <name evidence="1" type="ORF">J2S64_003477</name>
</gene>
<reference evidence="1 2" key="1">
    <citation type="submission" date="2023-07" db="EMBL/GenBank/DDBJ databases">
        <title>Sequencing the genomes of 1000 actinobacteria strains.</title>
        <authorList>
            <person name="Klenk H.-P."/>
        </authorList>
    </citation>
    <scope>NUCLEOTIDE SEQUENCE [LARGE SCALE GENOMIC DNA]</scope>
    <source>
        <strain evidence="1 2">DSM 20167</strain>
    </source>
</reference>
<evidence type="ECO:0000313" key="1">
    <source>
        <dbReference type="EMBL" id="MDR7359786.1"/>
    </source>
</evidence>